<dbReference type="PANTHER" id="PTHR42743">
    <property type="entry name" value="AMINO-ACID AMINOTRANSFERASE"/>
    <property type="match status" value="1"/>
</dbReference>
<dbReference type="Pfam" id="PF01063">
    <property type="entry name" value="Aminotran_4"/>
    <property type="match status" value="1"/>
</dbReference>
<evidence type="ECO:0000256" key="8">
    <source>
        <dbReference type="ARBA" id="ARBA00022898"/>
    </source>
</evidence>
<sequence>MAMGYLNGKFINSSDPVLPIDERGHQFGDGVYEFIRVYNGRPFMMHQHMERLFKSSEAIRLNIGKTVKDIIAIVEDLIERSGQANCDVYMQVTRGIAPRDHLFPNVEASISMTVKPFKLISDDIRKVGATVKLLPDERWQNCWIKSLNLLPNILAKQAAFEVGALEAVLVRDGFITEGSSSNFFIVKNGEILTAPATNHILHGITRIAVKEIAMELGITLKEQAFTPDELLAADEAFLSSTGLEILPVTEVDEQKIGNGCPGTVTVTLYEEFLKRI</sequence>
<dbReference type="InterPro" id="IPR018300">
    <property type="entry name" value="Aminotrans_IV_CS"/>
</dbReference>
<evidence type="ECO:0000256" key="5">
    <source>
        <dbReference type="ARBA" id="ARBA00021779"/>
    </source>
</evidence>
<evidence type="ECO:0000256" key="10">
    <source>
        <dbReference type="RuleBase" id="RU004106"/>
    </source>
</evidence>
<keyword evidence="6 13" id="KW-0032">Aminotransferase</keyword>
<dbReference type="InterPro" id="IPR001544">
    <property type="entry name" value="Aminotrans_IV"/>
</dbReference>
<dbReference type="FunFam" id="3.20.10.10:FF:000002">
    <property type="entry name" value="D-alanine aminotransferase"/>
    <property type="match status" value="1"/>
</dbReference>
<dbReference type="SUPFAM" id="SSF56752">
    <property type="entry name" value="D-aminoacid aminotransferase-like PLP-dependent enzymes"/>
    <property type="match status" value="1"/>
</dbReference>
<keyword evidence="7 13" id="KW-0808">Transferase</keyword>
<dbReference type="GO" id="GO:0008652">
    <property type="term" value="P:amino acid biosynthetic process"/>
    <property type="evidence" value="ECO:0007669"/>
    <property type="project" value="UniProtKB-ARBA"/>
</dbReference>
<evidence type="ECO:0000256" key="6">
    <source>
        <dbReference type="ARBA" id="ARBA00022576"/>
    </source>
</evidence>
<comment type="function">
    <text evidence="12">Acts on the D-isomers of alanine, leucine, aspartate, glutamate, aminobutyrate, norvaline and asparagine. The enzyme transfers an amino group from a substrate D-amino acid to the pyridoxal phosphate cofactor to form pyridoxamine and an alpha-keto acid in the first half-reaction.</text>
</comment>
<dbReference type="GO" id="GO:0047810">
    <property type="term" value="F:D-alanine-2-oxoglutarate aminotransferase activity"/>
    <property type="evidence" value="ECO:0007669"/>
    <property type="project" value="UniProtKB-EC"/>
</dbReference>
<comment type="subunit">
    <text evidence="3">Homodimer.</text>
</comment>
<dbReference type="PANTHER" id="PTHR42743:SF10">
    <property type="entry name" value="D-ALANINE AMINOTRANSFERASE"/>
    <property type="match status" value="1"/>
</dbReference>
<evidence type="ECO:0000256" key="7">
    <source>
        <dbReference type="ARBA" id="ARBA00022679"/>
    </source>
</evidence>
<dbReference type="InterPro" id="IPR043131">
    <property type="entry name" value="BCAT-like_N"/>
</dbReference>
<gene>
    <name evidence="13" type="ORF">AWH48_07120</name>
</gene>
<dbReference type="NCBIfam" id="TIGR01121">
    <property type="entry name" value="D_amino_aminoT"/>
    <property type="match status" value="1"/>
</dbReference>
<dbReference type="InterPro" id="IPR043132">
    <property type="entry name" value="BCAT-like_C"/>
</dbReference>
<dbReference type="OrthoDB" id="9805628at2"/>
<evidence type="ECO:0000313" key="13">
    <source>
        <dbReference type="EMBL" id="OAH54367.1"/>
    </source>
</evidence>
<dbReference type="Gene3D" id="3.20.10.10">
    <property type="entry name" value="D-amino Acid Aminotransferase, subunit A, domain 2"/>
    <property type="match status" value="1"/>
</dbReference>
<dbReference type="AlphaFoldDB" id="A0A177KML4"/>
<evidence type="ECO:0000256" key="2">
    <source>
        <dbReference type="ARBA" id="ARBA00009320"/>
    </source>
</evidence>
<comment type="caution">
    <text evidence="13">The sequence shown here is derived from an EMBL/GenBank/DDBJ whole genome shotgun (WGS) entry which is preliminary data.</text>
</comment>
<dbReference type="InterPro" id="IPR005784">
    <property type="entry name" value="D_amino_transT"/>
</dbReference>
<dbReference type="EMBL" id="LQWZ01000033">
    <property type="protein sequence ID" value="OAH54367.1"/>
    <property type="molecule type" value="Genomic_DNA"/>
</dbReference>
<name>A0A177KML4_9BACI</name>
<evidence type="ECO:0000256" key="4">
    <source>
        <dbReference type="ARBA" id="ARBA00012874"/>
    </source>
</evidence>
<dbReference type="RefSeq" id="WP_063975089.1">
    <property type="nucleotide sequence ID" value="NZ_LQWZ01000033.1"/>
</dbReference>
<evidence type="ECO:0000256" key="12">
    <source>
        <dbReference type="RuleBase" id="RU004520"/>
    </source>
</evidence>
<evidence type="ECO:0000256" key="1">
    <source>
        <dbReference type="ARBA" id="ARBA00001933"/>
    </source>
</evidence>
<dbReference type="CDD" id="cd01558">
    <property type="entry name" value="D-AAT_like"/>
    <property type="match status" value="1"/>
</dbReference>
<comment type="catalytic activity">
    <reaction evidence="9 12">
        <text>D-alanine + 2-oxoglutarate = D-glutamate + pyruvate</text>
        <dbReference type="Rhea" id="RHEA:15869"/>
        <dbReference type="ChEBI" id="CHEBI:15361"/>
        <dbReference type="ChEBI" id="CHEBI:16810"/>
        <dbReference type="ChEBI" id="CHEBI:29986"/>
        <dbReference type="ChEBI" id="CHEBI:57416"/>
        <dbReference type="EC" id="2.6.1.21"/>
    </reaction>
</comment>
<evidence type="ECO:0000256" key="11">
    <source>
        <dbReference type="RuleBase" id="RU004516"/>
    </source>
</evidence>
<dbReference type="InterPro" id="IPR050571">
    <property type="entry name" value="Class-IV_PLP-Dep_Aminotrnsfr"/>
</dbReference>
<organism evidence="13 14">
    <name type="scientific">Domibacillus aminovorans</name>
    <dbReference type="NCBI Taxonomy" id="29332"/>
    <lineage>
        <taxon>Bacteria</taxon>
        <taxon>Bacillati</taxon>
        <taxon>Bacillota</taxon>
        <taxon>Bacilli</taxon>
        <taxon>Bacillales</taxon>
        <taxon>Bacillaceae</taxon>
        <taxon>Domibacillus</taxon>
    </lineage>
</organism>
<dbReference type="PROSITE" id="PS00770">
    <property type="entry name" value="AA_TRANSFER_CLASS_4"/>
    <property type="match status" value="1"/>
</dbReference>
<dbReference type="GO" id="GO:0030170">
    <property type="term" value="F:pyridoxal phosphate binding"/>
    <property type="evidence" value="ECO:0007669"/>
    <property type="project" value="InterPro"/>
</dbReference>
<proteinExistence type="inferred from homology"/>
<protein>
    <recommendedName>
        <fullName evidence="5 12">D-alanine aminotransferase</fullName>
        <ecNumber evidence="4 12">2.6.1.21</ecNumber>
    </recommendedName>
</protein>
<accession>A0A177KML4</accession>
<keyword evidence="8 11" id="KW-0663">Pyridoxal phosphate</keyword>
<evidence type="ECO:0000256" key="3">
    <source>
        <dbReference type="ARBA" id="ARBA00011738"/>
    </source>
</evidence>
<evidence type="ECO:0000256" key="9">
    <source>
        <dbReference type="ARBA" id="ARBA00047911"/>
    </source>
</evidence>
<comment type="cofactor">
    <cofactor evidence="1 11">
        <name>pyridoxal 5'-phosphate</name>
        <dbReference type="ChEBI" id="CHEBI:597326"/>
    </cofactor>
</comment>
<evidence type="ECO:0000313" key="14">
    <source>
        <dbReference type="Proteomes" id="UP000077271"/>
    </source>
</evidence>
<reference evidence="13 14" key="1">
    <citation type="submission" date="2016-01" db="EMBL/GenBank/DDBJ databases">
        <title>Investigation of taxonomic status of Bacillus aminovorans.</title>
        <authorList>
            <person name="Verma A."/>
            <person name="Pal Y."/>
            <person name="Krishnamurthi S."/>
        </authorList>
    </citation>
    <scope>NUCLEOTIDE SEQUENCE [LARGE SCALE GENOMIC DNA]</scope>
    <source>
        <strain evidence="13 14">DSM 4337</strain>
    </source>
</reference>
<dbReference type="Gene3D" id="3.30.470.10">
    <property type="match status" value="1"/>
</dbReference>
<dbReference type="EC" id="2.6.1.21" evidence="4 12"/>
<dbReference type="InterPro" id="IPR036038">
    <property type="entry name" value="Aminotransferase-like"/>
</dbReference>
<dbReference type="Proteomes" id="UP000077271">
    <property type="component" value="Unassembled WGS sequence"/>
</dbReference>
<dbReference type="GO" id="GO:0005829">
    <property type="term" value="C:cytosol"/>
    <property type="evidence" value="ECO:0007669"/>
    <property type="project" value="TreeGrafter"/>
</dbReference>
<dbReference type="GO" id="GO:0046394">
    <property type="term" value="P:carboxylic acid biosynthetic process"/>
    <property type="evidence" value="ECO:0007669"/>
    <property type="project" value="UniProtKB-ARBA"/>
</dbReference>
<comment type="similarity">
    <text evidence="2 10">Belongs to the class-IV pyridoxal-phosphate-dependent aminotransferase family.</text>
</comment>
<dbReference type="GO" id="GO:0046416">
    <property type="term" value="P:D-amino acid metabolic process"/>
    <property type="evidence" value="ECO:0007669"/>
    <property type="project" value="InterPro"/>
</dbReference>